<dbReference type="Proteomes" id="UP001174934">
    <property type="component" value="Unassembled WGS sequence"/>
</dbReference>
<dbReference type="GO" id="GO:0005737">
    <property type="term" value="C:cytoplasm"/>
    <property type="evidence" value="ECO:0007669"/>
    <property type="project" value="TreeGrafter"/>
</dbReference>
<dbReference type="InterPro" id="IPR007122">
    <property type="entry name" value="Villin/Gelsolin"/>
</dbReference>
<feature type="domain" description="Gelsolin-like" evidence="1">
    <location>
        <begin position="375"/>
        <end position="449"/>
    </location>
</feature>
<evidence type="ECO:0000313" key="3">
    <source>
        <dbReference type="Proteomes" id="UP001174934"/>
    </source>
</evidence>
<feature type="domain" description="Gelsolin-like" evidence="1">
    <location>
        <begin position="138"/>
        <end position="221"/>
    </location>
</feature>
<reference evidence="2" key="1">
    <citation type="submission" date="2023-06" db="EMBL/GenBank/DDBJ databases">
        <title>Genome-scale phylogeny and comparative genomics of the fungal order Sordariales.</title>
        <authorList>
            <consortium name="Lawrence Berkeley National Laboratory"/>
            <person name="Hensen N."/>
            <person name="Bonometti L."/>
            <person name="Westerberg I."/>
            <person name="Brannstrom I.O."/>
            <person name="Guillou S."/>
            <person name="Cros-Aarteil S."/>
            <person name="Calhoun S."/>
            <person name="Haridas S."/>
            <person name="Kuo A."/>
            <person name="Mondo S."/>
            <person name="Pangilinan J."/>
            <person name="Riley R."/>
            <person name="LaButti K."/>
            <person name="Andreopoulos B."/>
            <person name="Lipzen A."/>
            <person name="Chen C."/>
            <person name="Yanf M."/>
            <person name="Daum C."/>
            <person name="Ng V."/>
            <person name="Clum A."/>
            <person name="Steindorff A."/>
            <person name="Ohm R."/>
            <person name="Martin F."/>
            <person name="Silar P."/>
            <person name="Natvig D."/>
            <person name="Lalanne C."/>
            <person name="Gautier V."/>
            <person name="Ament-velasquez S.L."/>
            <person name="Kruys A."/>
            <person name="Hutchinson M.I."/>
            <person name="Powell A.J."/>
            <person name="Barry K."/>
            <person name="Miller A.N."/>
            <person name="Grigoriev I.V."/>
            <person name="Debuchy R."/>
            <person name="Gladieux P."/>
            <person name="Thoren M.H."/>
            <person name="Johannesson H."/>
        </authorList>
    </citation>
    <scope>NUCLEOTIDE SEQUENCE</scope>
    <source>
        <strain evidence="2">SMH3391-2</strain>
    </source>
</reference>
<gene>
    <name evidence="2" type="ORF">B0T17DRAFT_590707</name>
</gene>
<dbReference type="PANTHER" id="PTHR11977:SF130">
    <property type="entry name" value="SEVERIN"/>
    <property type="match status" value="1"/>
</dbReference>
<dbReference type="PANTHER" id="PTHR11977">
    <property type="entry name" value="VILLIN"/>
    <property type="match status" value="1"/>
</dbReference>
<evidence type="ECO:0000313" key="2">
    <source>
        <dbReference type="EMBL" id="KAK0624956.1"/>
    </source>
</evidence>
<evidence type="ECO:0000259" key="1">
    <source>
        <dbReference type="Pfam" id="PF00626"/>
    </source>
</evidence>
<name>A0AA39X0K5_9PEZI</name>
<dbReference type="InterPro" id="IPR029006">
    <property type="entry name" value="ADF-H/Gelsolin-like_dom_sf"/>
</dbReference>
<dbReference type="SUPFAM" id="SSF82754">
    <property type="entry name" value="C-terminal, gelsolin-like domain of Sec23/24"/>
    <property type="match status" value="1"/>
</dbReference>
<dbReference type="Pfam" id="PF00626">
    <property type="entry name" value="Gelsolin"/>
    <property type="match status" value="3"/>
</dbReference>
<accession>A0AA39X0K5</accession>
<organism evidence="2 3">
    <name type="scientific">Bombardia bombarda</name>
    <dbReference type="NCBI Taxonomy" id="252184"/>
    <lineage>
        <taxon>Eukaryota</taxon>
        <taxon>Fungi</taxon>
        <taxon>Dikarya</taxon>
        <taxon>Ascomycota</taxon>
        <taxon>Pezizomycotina</taxon>
        <taxon>Sordariomycetes</taxon>
        <taxon>Sordariomycetidae</taxon>
        <taxon>Sordariales</taxon>
        <taxon>Lasiosphaeriaceae</taxon>
        <taxon>Bombardia</taxon>
    </lineage>
</organism>
<dbReference type="GO" id="GO:0051015">
    <property type="term" value="F:actin filament binding"/>
    <property type="evidence" value="ECO:0007669"/>
    <property type="project" value="InterPro"/>
</dbReference>
<keyword evidence="3" id="KW-1185">Reference proteome</keyword>
<dbReference type="GO" id="GO:0015629">
    <property type="term" value="C:actin cytoskeleton"/>
    <property type="evidence" value="ECO:0007669"/>
    <property type="project" value="TreeGrafter"/>
</dbReference>
<protein>
    <recommendedName>
        <fullName evidence="1">Gelsolin-like domain-containing protein</fullName>
    </recommendedName>
</protein>
<proteinExistence type="predicted"/>
<dbReference type="EMBL" id="JAULSR010000003">
    <property type="protein sequence ID" value="KAK0624956.1"/>
    <property type="molecule type" value="Genomic_DNA"/>
</dbReference>
<dbReference type="SMART" id="SM00262">
    <property type="entry name" value="GEL"/>
    <property type="match status" value="3"/>
</dbReference>
<dbReference type="GO" id="GO:0008154">
    <property type="term" value="P:actin polymerization or depolymerization"/>
    <property type="evidence" value="ECO:0007669"/>
    <property type="project" value="TreeGrafter"/>
</dbReference>
<dbReference type="Gene3D" id="3.40.20.10">
    <property type="entry name" value="Severin"/>
    <property type="match status" value="3"/>
</dbReference>
<dbReference type="AlphaFoldDB" id="A0AA39X0K5"/>
<dbReference type="InterPro" id="IPR007123">
    <property type="entry name" value="Gelsolin-like_dom"/>
</dbReference>
<dbReference type="SUPFAM" id="SSF55753">
    <property type="entry name" value="Actin depolymerizing proteins"/>
    <property type="match status" value="2"/>
</dbReference>
<dbReference type="CDD" id="cd11290">
    <property type="entry name" value="gelsolin_S1_like"/>
    <property type="match status" value="1"/>
</dbReference>
<dbReference type="InterPro" id="IPR036180">
    <property type="entry name" value="Gelsolin-like_dom_sf"/>
</dbReference>
<sequence length="455" mass="50066">MPRKLPSPKALPPLPSIPANEPFLRINVKAVTYLASVIQPSCGQWCCIAKGPRCHQQHLPHTKETTCHNPQQTNTHHAPHAGLVHPKQYNLKDSNVELVNTALDHNLKHTSALTEPAWNDNHVGVDPGLFVWRIEDFAVVPVPPPQHGHFFDGDSYIILHSRKVGPKDAPKLIHDIFFYLGAATSQDEAGTAAYKTVELDEFLGGKATQHREVQAGLSEEFVGLFSRIMIRHGGVASGFRHVEEVGGKGEEGVTMLLRVFKHERGGAVVVHEVEPTWRSLDEEDVFILDKGDKIWVWQGRGCSPMEKAKAAQVVHDMVLAKHVEVEVLAQSEGRAGWWPSVGASGENPRPRRLFRLSDASGEVRLDLVRDGGESISLGDLDGDDIFLFDDAGKAVWVWQGEGASRAERAVWLRVAQSYLRTLQGEGGDDDAYLTPIAQVHQGSESAAFLKAVQVS</sequence>
<feature type="domain" description="Gelsolin-like" evidence="1">
    <location>
        <begin position="268"/>
        <end position="317"/>
    </location>
</feature>
<dbReference type="PRINTS" id="PR00597">
    <property type="entry name" value="GELSOLIN"/>
</dbReference>
<comment type="caution">
    <text evidence="2">The sequence shown here is derived from an EMBL/GenBank/DDBJ whole genome shotgun (WGS) entry which is preliminary data.</text>
</comment>